<proteinExistence type="predicted"/>
<dbReference type="EMBL" id="JAJSOF020000031">
    <property type="protein sequence ID" value="KAJ4430590.1"/>
    <property type="molecule type" value="Genomic_DNA"/>
</dbReference>
<evidence type="ECO:0000313" key="1">
    <source>
        <dbReference type="EMBL" id="KAJ4430590.1"/>
    </source>
</evidence>
<reference evidence="1 2" key="1">
    <citation type="journal article" date="2022" name="Allergy">
        <title>Genome assembly and annotation of Periplaneta americana reveal a comprehensive cockroach allergen profile.</title>
        <authorList>
            <person name="Wang L."/>
            <person name="Xiong Q."/>
            <person name="Saelim N."/>
            <person name="Wang L."/>
            <person name="Nong W."/>
            <person name="Wan A.T."/>
            <person name="Shi M."/>
            <person name="Liu X."/>
            <person name="Cao Q."/>
            <person name="Hui J.H.L."/>
            <person name="Sookrung N."/>
            <person name="Leung T.F."/>
            <person name="Tungtrongchitr A."/>
            <person name="Tsui S.K.W."/>
        </authorList>
    </citation>
    <scope>NUCLEOTIDE SEQUENCE [LARGE SCALE GENOMIC DNA]</scope>
    <source>
        <strain evidence="1">PWHHKU_190912</strain>
    </source>
</reference>
<evidence type="ECO:0008006" key="3">
    <source>
        <dbReference type="Google" id="ProtNLM"/>
    </source>
</evidence>
<keyword evidence="2" id="KW-1185">Reference proteome</keyword>
<organism evidence="1 2">
    <name type="scientific">Periplaneta americana</name>
    <name type="common">American cockroach</name>
    <name type="synonym">Blatta americana</name>
    <dbReference type="NCBI Taxonomy" id="6978"/>
    <lineage>
        <taxon>Eukaryota</taxon>
        <taxon>Metazoa</taxon>
        <taxon>Ecdysozoa</taxon>
        <taxon>Arthropoda</taxon>
        <taxon>Hexapoda</taxon>
        <taxon>Insecta</taxon>
        <taxon>Pterygota</taxon>
        <taxon>Neoptera</taxon>
        <taxon>Polyneoptera</taxon>
        <taxon>Dictyoptera</taxon>
        <taxon>Blattodea</taxon>
        <taxon>Blattoidea</taxon>
        <taxon>Blattidae</taxon>
        <taxon>Blattinae</taxon>
        <taxon>Periplaneta</taxon>
    </lineage>
</organism>
<sequence length="99" mass="10865">MAGLCEGGNEPSSSLKAICKCHVSAAAMQWYADNNVHRLDWPAQSPDLNPTEHLWDELDRRFEVSGNLANFHCPTECHIARGMATHSSGYPTQTSGEHA</sequence>
<comment type="caution">
    <text evidence="1">The sequence shown here is derived from an EMBL/GenBank/DDBJ whole genome shotgun (WGS) entry which is preliminary data.</text>
</comment>
<name>A0ABQ8SA29_PERAM</name>
<evidence type="ECO:0000313" key="2">
    <source>
        <dbReference type="Proteomes" id="UP001148838"/>
    </source>
</evidence>
<dbReference type="Gene3D" id="3.30.420.10">
    <property type="entry name" value="Ribonuclease H-like superfamily/Ribonuclease H"/>
    <property type="match status" value="1"/>
</dbReference>
<protein>
    <recommendedName>
        <fullName evidence="3">Tc1-like transposase DDE domain-containing protein</fullName>
    </recommendedName>
</protein>
<dbReference type="Proteomes" id="UP001148838">
    <property type="component" value="Unassembled WGS sequence"/>
</dbReference>
<dbReference type="InterPro" id="IPR036397">
    <property type="entry name" value="RNaseH_sf"/>
</dbReference>
<accession>A0ABQ8SA29</accession>
<gene>
    <name evidence="1" type="ORF">ANN_19178</name>
</gene>